<dbReference type="InterPro" id="IPR011010">
    <property type="entry name" value="DNA_brk_join_enz"/>
</dbReference>
<dbReference type="PROSITE" id="PS51900">
    <property type="entry name" value="CB"/>
    <property type="match status" value="1"/>
</dbReference>
<dbReference type="Pfam" id="PF00589">
    <property type="entry name" value="Phage_integrase"/>
    <property type="match status" value="1"/>
</dbReference>
<keyword evidence="2" id="KW-0229">DNA integration</keyword>
<dbReference type="Gene3D" id="1.10.443.10">
    <property type="entry name" value="Intergrase catalytic core"/>
    <property type="match status" value="1"/>
</dbReference>
<comment type="caution">
    <text evidence="9">The sequence shown here is derived from an EMBL/GenBank/DDBJ whole genome shotgun (WGS) entry which is preliminary data.</text>
</comment>
<feature type="region of interest" description="Disordered" evidence="6">
    <location>
        <begin position="277"/>
        <end position="318"/>
    </location>
</feature>
<dbReference type="EMBL" id="BAABGA010000047">
    <property type="protein sequence ID" value="GAA4459029.1"/>
    <property type="molecule type" value="Genomic_DNA"/>
</dbReference>
<dbReference type="PROSITE" id="PS51898">
    <property type="entry name" value="TYR_RECOMBINASE"/>
    <property type="match status" value="1"/>
</dbReference>
<dbReference type="Pfam" id="PF13495">
    <property type="entry name" value="Phage_int_SAM_4"/>
    <property type="match status" value="1"/>
</dbReference>
<keyword evidence="10" id="KW-1185">Reference proteome</keyword>
<dbReference type="PANTHER" id="PTHR30349:SF64">
    <property type="entry name" value="PROPHAGE INTEGRASE INTD-RELATED"/>
    <property type="match status" value="1"/>
</dbReference>
<protein>
    <submittedName>
        <fullName evidence="9">Tyrosine-type recombinase/integrase</fullName>
    </submittedName>
</protein>
<evidence type="ECO:0000313" key="9">
    <source>
        <dbReference type="EMBL" id="GAA4459029.1"/>
    </source>
</evidence>
<feature type="domain" description="Core-binding (CB)" evidence="8">
    <location>
        <begin position="6"/>
        <end position="89"/>
    </location>
</feature>
<organism evidence="9 10">
    <name type="scientific">Novipirellula rosea</name>
    <dbReference type="NCBI Taxonomy" id="1031540"/>
    <lineage>
        <taxon>Bacteria</taxon>
        <taxon>Pseudomonadati</taxon>
        <taxon>Planctomycetota</taxon>
        <taxon>Planctomycetia</taxon>
        <taxon>Pirellulales</taxon>
        <taxon>Pirellulaceae</taxon>
        <taxon>Novipirellula</taxon>
    </lineage>
</organism>
<evidence type="ECO:0000256" key="3">
    <source>
        <dbReference type="ARBA" id="ARBA00023125"/>
    </source>
</evidence>
<dbReference type="InterPro" id="IPR050090">
    <property type="entry name" value="Tyrosine_recombinase_XerCD"/>
</dbReference>
<dbReference type="InterPro" id="IPR013762">
    <property type="entry name" value="Integrase-like_cat_sf"/>
</dbReference>
<evidence type="ECO:0000256" key="2">
    <source>
        <dbReference type="ARBA" id="ARBA00022908"/>
    </source>
</evidence>
<comment type="similarity">
    <text evidence="1">Belongs to the 'phage' integrase family.</text>
</comment>
<dbReference type="InterPro" id="IPR044068">
    <property type="entry name" value="CB"/>
</dbReference>
<proteinExistence type="inferred from homology"/>
<evidence type="ECO:0000259" key="7">
    <source>
        <dbReference type="PROSITE" id="PS51898"/>
    </source>
</evidence>
<keyword evidence="3 5" id="KW-0238">DNA-binding</keyword>
<feature type="domain" description="Tyr recombinase" evidence="7">
    <location>
        <begin position="106"/>
        <end position="279"/>
    </location>
</feature>
<accession>A0ABP8N304</accession>
<dbReference type="InterPro" id="IPR002104">
    <property type="entry name" value="Integrase_catalytic"/>
</dbReference>
<keyword evidence="4" id="KW-0233">DNA recombination</keyword>
<evidence type="ECO:0000313" key="10">
    <source>
        <dbReference type="Proteomes" id="UP001500840"/>
    </source>
</evidence>
<dbReference type="RefSeq" id="WP_345324568.1">
    <property type="nucleotide sequence ID" value="NZ_BAABGA010000047.1"/>
</dbReference>
<evidence type="ECO:0000256" key="1">
    <source>
        <dbReference type="ARBA" id="ARBA00008857"/>
    </source>
</evidence>
<evidence type="ECO:0000256" key="5">
    <source>
        <dbReference type="PROSITE-ProRule" id="PRU01248"/>
    </source>
</evidence>
<gene>
    <name evidence="9" type="ORF">GCM10023156_37990</name>
</gene>
<evidence type="ECO:0000259" key="8">
    <source>
        <dbReference type="PROSITE" id="PS51900"/>
    </source>
</evidence>
<dbReference type="SUPFAM" id="SSF56349">
    <property type="entry name" value="DNA breaking-rejoining enzymes"/>
    <property type="match status" value="1"/>
</dbReference>
<dbReference type="InterPro" id="IPR004107">
    <property type="entry name" value="Integrase_SAM-like_N"/>
</dbReference>
<name>A0ABP8N304_9BACT</name>
<dbReference type="InterPro" id="IPR010998">
    <property type="entry name" value="Integrase_recombinase_N"/>
</dbReference>
<dbReference type="Gene3D" id="1.10.150.130">
    <property type="match status" value="1"/>
</dbReference>
<evidence type="ECO:0000256" key="4">
    <source>
        <dbReference type="ARBA" id="ARBA00023172"/>
    </source>
</evidence>
<dbReference type="PANTHER" id="PTHR30349">
    <property type="entry name" value="PHAGE INTEGRASE-RELATED"/>
    <property type="match status" value="1"/>
</dbReference>
<evidence type="ECO:0000256" key="6">
    <source>
        <dbReference type="SAM" id="MobiDB-lite"/>
    </source>
</evidence>
<reference evidence="10" key="1">
    <citation type="journal article" date="2019" name="Int. J. Syst. Evol. Microbiol.">
        <title>The Global Catalogue of Microorganisms (GCM) 10K type strain sequencing project: providing services to taxonomists for standard genome sequencing and annotation.</title>
        <authorList>
            <consortium name="The Broad Institute Genomics Platform"/>
            <consortium name="The Broad Institute Genome Sequencing Center for Infectious Disease"/>
            <person name="Wu L."/>
            <person name="Ma J."/>
        </authorList>
    </citation>
    <scope>NUCLEOTIDE SEQUENCE [LARGE SCALE GENOMIC DNA]</scope>
    <source>
        <strain evidence="10">JCM 17759</strain>
    </source>
</reference>
<sequence length="318" mass="35978">MTPYQNRLSKNTKRLAEDMKIRHFADATIDAYTYHIGRFGDFLDGTSLQDATPEHVRSFQLHLIEERKVGWSSFNQAVCGLRFLYRTTYPKPWPVAMIPFGKRPKRLPTVLGIDEVDGLLQCVPSLKIRTCLTTLYACGLRYSEGANLTIPDIDSTRMQLRIGSGKGDKTRYVPISPRLLQELRQYWKVERPPNFLFPGKTPDCGISDTSLRKAMKLAGKEAGINKSVSPHTLRHSYATGLLESGVDLLTISRLLGHKSFATTMIYLHVRRTHLGSAPSPIDLPPVRQLPGWKQDEYASLPESKNDEEADKKKPKNRN</sequence>
<dbReference type="Proteomes" id="UP001500840">
    <property type="component" value="Unassembled WGS sequence"/>
</dbReference>